<organism evidence="1">
    <name type="scientific">Phage sp. ctesc4</name>
    <dbReference type="NCBI Taxonomy" id="2828008"/>
    <lineage>
        <taxon>Viruses</taxon>
    </lineage>
</organism>
<name>A0A8S5TDD5_9VIRU</name>
<reference evidence="1" key="1">
    <citation type="journal article" date="2021" name="Proc. Natl. Acad. Sci. U.S.A.">
        <title>A Catalog of Tens of Thousands of Viruses from Human Metagenomes Reveals Hidden Associations with Chronic Diseases.</title>
        <authorList>
            <person name="Tisza M.J."/>
            <person name="Buck C.B."/>
        </authorList>
    </citation>
    <scope>NUCLEOTIDE SEQUENCE</scope>
    <source>
        <strain evidence="1">Ctesc4</strain>
    </source>
</reference>
<dbReference type="EMBL" id="BK032802">
    <property type="protein sequence ID" value="DAF61051.1"/>
    <property type="molecule type" value="Genomic_DNA"/>
</dbReference>
<accession>A0A8S5TDD5</accession>
<protein>
    <submittedName>
        <fullName evidence="1">Uncharacterized protein</fullName>
    </submittedName>
</protein>
<proteinExistence type="predicted"/>
<sequence length="67" mass="7180">MPFGGGRAGWVLSVVNAPRWGWLLPSPPLQSARWVLWGRAARVVSCVWLVSPFCGGCAFRGVAGVII</sequence>
<evidence type="ECO:0000313" key="1">
    <source>
        <dbReference type="EMBL" id="DAF61051.1"/>
    </source>
</evidence>